<keyword evidence="2" id="KW-0238">DNA-binding</keyword>
<name>A0A6S6PCB8_9MYCO</name>
<accession>A0A6S6PCB8</accession>
<protein>
    <submittedName>
        <fullName evidence="5">AraC family transcriptional regulator</fullName>
    </submittedName>
</protein>
<evidence type="ECO:0000256" key="2">
    <source>
        <dbReference type="ARBA" id="ARBA00023125"/>
    </source>
</evidence>
<dbReference type="InterPro" id="IPR050204">
    <property type="entry name" value="AraC_XylS_family_regulators"/>
</dbReference>
<evidence type="ECO:0000256" key="3">
    <source>
        <dbReference type="ARBA" id="ARBA00023163"/>
    </source>
</evidence>
<dbReference type="Pfam" id="PF20240">
    <property type="entry name" value="DUF6597"/>
    <property type="match status" value="1"/>
</dbReference>
<dbReference type="Pfam" id="PF12833">
    <property type="entry name" value="HTH_18"/>
    <property type="match status" value="1"/>
</dbReference>
<dbReference type="AlphaFoldDB" id="A0A6S6PCB8"/>
<evidence type="ECO:0000313" key="5">
    <source>
        <dbReference type="EMBL" id="BCI55361.1"/>
    </source>
</evidence>
<dbReference type="PANTHER" id="PTHR46796:SF15">
    <property type="entry name" value="BLL1074 PROTEIN"/>
    <property type="match status" value="1"/>
</dbReference>
<feature type="domain" description="HTH araC/xylS-type" evidence="4">
    <location>
        <begin position="125"/>
        <end position="222"/>
    </location>
</feature>
<keyword evidence="1" id="KW-0805">Transcription regulation</keyword>
<dbReference type="GO" id="GO:0003700">
    <property type="term" value="F:DNA-binding transcription factor activity"/>
    <property type="evidence" value="ECO:0007669"/>
    <property type="project" value="InterPro"/>
</dbReference>
<sequence length="237" mass="25631">MTYREMPPPQPLAGLVECLWTASGPRRSHVLPDGCMDLIDMDGAVLVAGPDTKAFLSEHRCERVFGIRFRPGVLPRLLAVPAAELRDQRVALPELRPEAAGKTVLGAAVHLLAEAPTRETAPWPVAQLHAMTARLADGAAVADLARDSGWSPRTLQRQCTAVYGYGPAMLRRILRFRRAMRLLGEGLPVAEAAARAGYADQPHLYREVREFSGVPLAQLRSGANRSTDVPSGSVTVA</sequence>
<keyword evidence="3" id="KW-0804">Transcription</keyword>
<dbReference type="RefSeq" id="WP_185293080.1">
    <property type="nucleotide sequence ID" value="NZ_AP023287.1"/>
</dbReference>
<gene>
    <name evidence="5" type="ORF">NIIDNTM18_46390</name>
</gene>
<proteinExistence type="predicted"/>
<evidence type="ECO:0000259" key="4">
    <source>
        <dbReference type="PROSITE" id="PS01124"/>
    </source>
</evidence>
<organism evidence="5 6">
    <name type="scientific">Mycolicibacterium litorale</name>
    <dbReference type="NCBI Taxonomy" id="758802"/>
    <lineage>
        <taxon>Bacteria</taxon>
        <taxon>Bacillati</taxon>
        <taxon>Actinomycetota</taxon>
        <taxon>Actinomycetes</taxon>
        <taxon>Mycobacteriales</taxon>
        <taxon>Mycobacteriaceae</taxon>
        <taxon>Mycolicibacterium</taxon>
    </lineage>
</organism>
<dbReference type="PANTHER" id="PTHR46796">
    <property type="entry name" value="HTH-TYPE TRANSCRIPTIONAL ACTIVATOR RHAS-RELATED"/>
    <property type="match status" value="1"/>
</dbReference>
<dbReference type="PROSITE" id="PS01124">
    <property type="entry name" value="HTH_ARAC_FAMILY_2"/>
    <property type="match status" value="1"/>
</dbReference>
<dbReference type="GO" id="GO:0043565">
    <property type="term" value="F:sequence-specific DNA binding"/>
    <property type="evidence" value="ECO:0007669"/>
    <property type="project" value="InterPro"/>
</dbReference>
<dbReference type="EMBL" id="AP023287">
    <property type="protein sequence ID" value="BCI55361.1"/>
    <property type="molecule type" value="Genomic_DNA"/>
</dbReference>
<dbReference type="Proteomes" id="UP000515734">
    <property type="component" value="Chromosome"/>
</dbReference>
<dbReference type="SMART" id="SM00342">
    <property type="entry name" value="HTH_ARAC"/>
    <property type="match status" value="1"/>
</dbReference>
<dbReference type="InterPro" id="IPR046532">
    <property type="entry name" value="DUF6597"/>
</dbReference>
<dbReference type="InterPro" id="IPR018060">
    <property type="entry name" value="HTH_AraC"/>
</dbReference>
<evidence type="ECO:0000256" key="1">
    <source>
        <dbReference type="ARBA" id="ARBA00023015"/>
    </source>
</evidence>
<evidence type="ECO:0000313" key="6">
    <source>
        <dbReference type="Proteomes" id="UP000515734"/>
    </source>
</evidence>
<reference evidence="5 6" key="1">
    <citation type="submission" date="2020-07" db="EMBL/GenBank/DDBJ databases">
        <title>Complete genome sequence of Mycolicibacterium litorale like strain isolated from cardiac implantable electronic device infection.</title>
        <authorList>
            <person name="Fukano H."/>
            <person name="Miyama H."/>
            <person name="Hoshino Y."/>
        </authorList>
    </citation>
    <scope>NUCLEOTIDE SEQUENCE [LARGE SCALE GENOMIC DNA]</scope>
    <source>
        <strain evidence="5 6">NIIDNTM18</strain>
    </source>
</reference>
<dbReference type="Gene3D" id="1.10.10.60">
    <property type="entry name" value="Homeodomain-like"/>
    <property type="match status" value="1"/>
</dbReference>